<feature type="compositionally biased region" description="Polar residues" evidence="1">
    <location>
        <begin position="1022"/>
        <end position="1038"/>
    </location>
</feature>
<name>A0A5S9QQH2_9GAMM</name>
<feature type="region of interest" description="Disordered" evidence="1">
    <location>
        <begin position="1011"/>
        <end position="1051"/>
    </location>
</feature>
<dbReference type="Gene3D" id="1.25.40.10">
    <property type="entry name" value="Tetratricopeptide repeat domain"/>
    <property type="match status" value="1"/>
</dbReference>
<feature type="transmembrane region" description="Helical" evidence="2">
    <location>
        <begin position="483"/>
        <end position="506"/>
    </location>
</feature>
<dbReference type="InterPro" id="IPR020011">
    <property type="entry name" value="FimV_C"/>
</dbReference>
<dbReference type="Pfam" id="PF25800">
    <property type="entry name" value="FimV_N"/>
    <property type="match status" value="1"/>
</dbReference>
<dbReference type="EMBL" id="CACSIK010000001">
    <property type="protein sequence ID" value="CAA0087888.1"/>
    <property type="molecule type" value="Genomic_DNA"/>
</dbReference>
<keyword evidence="2" id="KW-1133">Transmembrane helix</keyword>
<dbReference type="Pfam" id="PF14559">
    <property type="entry name" value="TPR_19"/>
    <property type="match status" value="1"/>
</dbReference>
<feature type="region of interest" description="Disordered" evidence="1">
    <location>
        <begin position="137"/>
        <end position="182"/>
    </location>
</feature>
<feature type="compositionally biased region" description="Acidic residues" evidence="1">
    <location>
        <begin position="967"/>
        <end position="977"/>
    </location>
</feature>
<evidence type="ECO:0000256" key="2">
    <source>
        <dbReference type="SAM" id="Phobius"/>
    </source>
</evidence>
<dbReference type="InterPro" id="IPR057840">
    <property type="entry name" value="FimV_N"/>
</dbReference>
<dbReference type="OrthoDB" id="5298707at2"/>
<dbReference type="EMBL" id="CACSIM010000007">
    <property type="protein sequence ID" value="CAA0120263.1"/>
    <property type="molecule type" value="Genomic_DNA"/>
</dbReference>
<keyword evidence="7" id="KW-1185">Reference proteome</keyword>
<evidence type="ECO:0000313" key="8">
    <source>
        <dbReference type="Proteomes" id="UP000439591"/>
    </source>
</evidence>
<evidence type="ECO:0000313" key="4">
    <source>
        <dbReference type="EMBL" id="CAA0087888.1"/>
    </source>
</evidence>
<evidence type="ECO:0000256" key="1">
    <source>
        <dbReference type="SAM" id="MobiDB-lite"/>
    </source>
</evidence>
<feature type="region of interest" description="Disordered" evidence="1">
    <location>
        <begin position="286"/>
        <end position="361"/>
    </location>
</feature>
<dbReference type="InterPro" id="IPR038440">
    <property type="entry name" value="FimV_C_sf"/>
</dbReference>
<dbReference type="SUPFAM" id="SSF48452">
    <property type="entry name" value="TPR-like"/>
    <property type="match status" value="1"/>
</dbReference>
<evidence type="ECO:0000259" key="3">
    <source>
        <dbReference type="Pfam" id="PF25800"/>
    </source>
</evidence>
<evidence type="ECO:0000313" key="7">
    <source>
        <dbReference type="Proteomes" id="UP000435877"/>
    </source>
</evidence>
<gene>
    <name evidence="4" type="ORF">IHBHHGIJ_01418</name>
    <name evidence="5" type="ORF">KFEGEMFD_03158</name>
    <name evidence="6" type="ORF">KFEGEMFD_03717</name>
</gene>
<dbReference type="NCBIfam" id="TIGR03504">
    <property type="entry name" value="FimV_Cterm"/>
    <property type="match status" value="1"/>
</dbReference>
<sequence length="1241" mass="132788">MIRNRLAIAVLTVGALHSGLVSALGLGELTLDSSLNQPFRAEIPLRDLGELGVEQIRVKLADAGAFENAGVDRSQFLSTLQFEVELLGGGSGRIIVTTADSVVEPYLDFIVEARWPNGKMIREYTVLLDLPDYANTTSSPQVTLSQSTSRRSIPAVNQAKPSVTSPSPSSFREPGGAIGAVDRVAPSPRDIEHQQSLPTSNKPSEYRIQHHDTMWRIASKLKPSSYVTTQQTMLALVNKNPKAFVNGNVNQIKSGYILRLPSDAEVRAIDHSAAVEEIRLQAKEWRGEKVARPTKSQTGGTAANTTSGAMAPQLDATATKTDTAPSNPDQAVKFSLGSAGSTDSDNEPGSLRDQVSAEQENLEKAKLENSAMQQRVVEMEKQIQTLQSLISLKNSQLAALQNGQSVSDSQLLSADEIAASDAEALASTSLVENPSSDPAPAAIDKEQLKEGAADLIKTATPEKKAVAQNTVADKTPLEALQSWIASNFLLLVGLVLALLALLVLFVRRRSENADADLAGFDEDLMSGDSLESPVMFASGGDSDLSEEEHLSGSIPEEGDAEAVFSAEDFDFDSLTDETTPDETSIQDDVVLGVDPVFDGLDDGVADEEPVVDDVLPQTGDVVAEAEIYVAYGRYDQAASLLKTAITQSPDDTELRLKLIDIYLDTRDQANFESAYQDLQSLGDESAIARVKESMSAIEGVSHWLGEGASLPAADNTVNLTPFNKDEVDVDTDVIELDFDEEDDVEALTLDDIDFELDDEPASEVEAEKNVINDSEETIALTDEDSDDASLASDTLAALDVDLADLDFDFEGDFGSTDEDLTSQTTDVGSEAGEPAAEQDDTKAGLELNSVANDELDIDFGGLGDSELTPNTEEATVDSFISDETASELPTFEDEDEDIELVELVDEGSELTLSDIDSVDGLDSVSDSDAELDVDLALSSDSDESVSLDNFNGEDALDLPDSSFAETELNDESTDVDTSDINTIDIDASGVDESKLDLDEFVFDEHSADEVDLSVSELGESEAFNTTPDEGLEATTSDLAPSAPLEIEEGEDDVELDLSDFDMDIAEPSTTSTAAPDVAADSDDLDLDLSEFDMASMDDEDAALADDVLDLDIELDDSLEELAEDFEDVPALEAEVPLDAVTSDVVSAPSIDKSALDVEAIDVDGDAISVEDLVFDEFDADEDDADGIELLVDSESVATKLDLARAYIDMGDGEGAREMLEEVLEEGDLQQKDDAQTLLNNI</sequence>
<dbReference type="AlphaFoldDB" id="A0A5S9QQH2"/>
<dbReference type="Proteomes" id="UP000435877">
    <property type="component" value="Unassembled WGS sequence"/>
</dbReference>
<feature type="compositionally biased region" description="Low complexity" evidence="1">
    <location>
        <begin position="298"/>
        <end position="311"/>
    </location>
</feature>
<evidence type="ECO:0000313" key="5">
    <source>
        <dbReference type="EMBL" id="CAA0115600.1"/>
    </source>
</evidence>
<feature type="domain" description="FimV N-terminal" evidence="3">
    <location>
        <begin position="24"/>
        <end position="131"/>
    </location>
</feature>
<protein>
    <recommendedName>
        <fullName evidence="3">FimV N-terminal domain-containing protein</fullName>
    </recommendedName>
</protein>
<keyword evidence="2" id="KW-0812">Transmembrane</keyword>
<organism evidence="6 8">
    <name type="scientific">Zhongshania aliphaticivorans</name>
    <dbReference type="NCBI Taxonomy" id="1470434"/>
    <lineage>
        <taxon>Bacteria</taxon>
        <taxon>Pseudomonadati</taxon>
        <taxon>Pseudomonadota</taxon>
        <taxon>Gammaproteobacteria</taxon>
        <taxon>Cellvibrionales</taxon>
        <taxon>Spongiibacteraceae</taxon>
        <taxon>Zhongshania</taxon>
    </lineage>
</organism>
<dbReference type="Gene3D" id="1.20.58.2200">
    <property type="match status" value="1"/>
</dbReference>
<accession>A0A5S9QQH2</accession>
<dbReference type="EMBL" id="CACSIM010000005">
    <property type="protein sequence ID" value="CAA0115600.1"/>
    <property type="molecule type" value="Genomic_DNA"/>
</dbReference>
<reference evidence="7 8" key="1">
    <citation type="submission" date="2019-11" db="EMBL/GenBank/DDBJ databases">
        <authorList>
            <person name="Holert J."/>
        </authorList>
    </citation>
    <scope>NUCLEOTIDE SEQUENCE [LARGE SCALE GENOMIC DNA]</scope>
    <source>
        <strain evidence="6">BC3_2A</strain>
        <strain evidence="4">SB11_1A</strain>
    </source>
</reference>
<dbReference type="InterPro" id="IPR011990">
    <property type="entry name" value="TPR-like_helical_dom_sf"/>
</dbReference>
<feature type="compositionally biased region" description="Polar residues" evidence="1">
    <location>
        <begin position="159"/>
        <end position="170"/>
    </location>
</feature>
<evidence type="ECO:0000313" key="6">
    <source>
        <dbReference type="EMBL" id="CAA0120263.1"/>
    </source>
</evidence>
<feature type="region of interest" description="Disordered" evidence="1">
    <location>
        <begin position="813"/>
        <end position="843"/>
    </location>
</feature>
<feature type="region of interest" description="Disordered" evidence="1">
    <location>
        <begin position="538"/>
        <end position="557"/>
    </location>
</feature>
<keyword evidence="2" id="KW-0472">Membrane</keyword>
<proteinExistence type="predicted"/>
<dbReference type="Proteomes" id="UP000439591">
    <property type="component" value="Unassembled WGS sequence"/>
</dbReference>
<dbReference type="InterPro" id="IPR020012">
    <property type="entry name" value="LysM_FimV"/>
</dbReference>
<feature type="region of interest" description="Disordered" evidence="1">
    <location>
        <begin position="938"/>
        <end position="980"/>
    </location>
</feature>
<feature type="compositionally biased region" description="Polar residues" evidence="1">
    <location>
        <begin position="316"/>
        <end position="329"/>
    </location>
</feature>
<dbReference type="RefSeq" id="WP_159268020.1">
    <property type="nucleotide sequence ID" value="NZ_CACSIK010000001.1"/>
</dbReference>
<dbReference type="NCBIfam" id="TIGR03505">
    <property type="entry name" value="FimV_core"/>
    <property type="match status" value="1"/>
</dbReference>
<feature type="compositionally biased region" description="Polar residues" evidence="1">
    <location>
        <begin position="137"/>
        <end position="151"/>
    </location>
</feature>